<comment type="caution">
    <text evidence="2">The sequence shown here is derived from an EMBL/GenBank/DDBJ whole genome shotgun (WGS) entry which is preliminary data.</text>
</comment>
<proteinExistence type="predicted"/>
<keyword evidence="3" id="KW-1185">Reference proteome</keyword>
<evidence type="ECO:0000313" key="3">
    <source>
        <dbReference type="Proteomes" id="UP000266723"/>
    </source>
</evidence>
<organism evidence="2 3">
    <name type="scientific">Brassica cretica</name>
    <name type="common">Mustard</name>
    <dbReference type="NCBI Taxonomy" id="69181"/>
    <lineage>
        <taxon>Eukaryota</taxon>
        <taxon>Viridiplantae</taxon>
        <taxon>Streptophyta</taxon>
        <taxon>Embryophyta</taxon>
        <taxon>Tracheophyta</taxon>
        <taxon>Spermatophyta</taxon>
        <taxon>Magnoliopsida</taxon>
        <taxon>eudicotyledons</taxon>
        <taxon>Gunneridae</taxon>
        <taxon>Pentapetalae</taxon>
        <taxon>rosids</taxon>
        <taxon>malvids</taxon>
        <taxon>Brassicales</taxon>
        <taxon>Brassicaceae</taxon>
        <taxon>Brassiceae</taxon>
        <taxon>Brassica</taxon>
    </lineage>
</organism>
<evidence type="ECO:0000256" key="1">
    <source>
        <dbReference type="SAM" id="SignalP"/>
    </source>
</evidence>
<protein>
    <submittedName>
        <fullName evidence="2">Uncharacterized protein</fullName>
    </submittedName>
</protein>
<name>A0ABQ7EUA1_BRACR</name>
<feature type="chain" id="PRO_5045519183" evidence="1">
    <location>
        <begin position="21"/>
        <end position="95"/>
    </location>
</feature>
<keyword evidence="1" id="KW-0732">Signal</keyword>
<feature type="signal peptide" evidence="1">
    <location>
        <begin position="1"/>
        <end position="20"/>
    </location>
</feature>
<dbReference type="EMBL" id="QGKV02000297">
    <property type="protein sequence ID" value="KAF3606530.1"/>
    <property type="molecule type" value="Genomic_DNA"/>
</dbReference>
<sequence>MKCLRAKPLFTLTLEWKSLALPFLSLSSLSSLENKFENDDMNVRGGINPAIDMNNVIVLKAAYHPMRKQISYNTIVQEVCVDFLKGMEPELLLRN</sequence>
<dbReference type="Proteomes" id="UP000266723">
    <property type="component" value="Unassembled WGS sequence"/>
</dbReference>
<gene>
    <name evidence="2" type="ORF">DY000_02049567</name>
</gene>
<evidence type="ECO:0000313" key="2">
    <source>
        <dbReference type="EMBL" id="KAF3606530.1"/>
    </source>
</evidence>
<reference evidence="2 3" key="1">
    <citation type="journal article" date="2020" name="BMC Genomics">
        <title>Intraspecific diversification of the crop wild relative Brassica cretica Lam. using demographic model selection.</title>
        <authorList>
            <person name="Kioukis A."/>
            <person name="Michalopoulou V.A."/>
            <person name="Briers L."/>
            <person name="Pirintsos S."/>
            <person name="Studholme D.J."/>
            <person name="Pavlidis P."/>
            <person name="Sarris P.F."/>
        </authorList>
    </citation>
    <scope>NUCLEOTIDE SEQUENCE [LARGE SCALE GENOMIC DNA]</scope>
    <source>
        <strain evidence="3">cv. PFS-1207/04</strain>
    </source>
</reference>
<accession>A0ABQ7EUA1</accession>